<organism evidence="1 2">
    <name type="scientific">Candidatus Defluviibacterium haderslevense</name>
    <dbReference type="NCBI Taxonomy" id="2981993"/>
    <lineage>
        <taxon>Bacteria</taxon>
        <taxon>Pseudomonadati</taxon>
        <taxon>Bacteroidota</taxon>
        <taxon>Saprospiria</taxon>
        <taxon>Saprospirales</taxon>
        <taxon>Saprospiraceae</taxon>
        <taxon>Candidatus Defluviibacterium</taxon>
    </lineage>
</organism>
<dbReference type="Proteomes" id="UP000808349">
    <property type="component" value="Unassembled WGS sequence"/>
</dbReference>
<dbReference type="InterPro" id="IPR026444">
    <property type="entry name" value="Secre_tail"/>
</dbReference>
<gene>
    <name evidence="1" type="ORF">IPO85_10225</name>
</gene>
<comment type="caution">
    <text evidence="1">The sequence shown here is derived from an EMBL/GenBank/DDBJ whole genome shotgun (WGS) entry which is preliminary data.</text>
</comment>
<proteinExistence type="predicted"/>
<dbReference type="NCBIfam" id="TIGR04183">
    <property type="entry name" value="Por_Secre_tail"/>
    <property type="match status" value="1"/>
</dbReference>
<evidence type="ECO:0000313" key="2">
    <source>
        <dbReference type="Proteomes" id="UP000808349"/>
    </source>
</evidence>
<accession>A0A9D7S8U1</accession>
<sequence length="47" mass="5463">MNYQIIDLYGQQLITGTTINHSLSISMLPPGLYFLQIDHQVLRFIKK</sequence>
<name>A0A9D7S8U1_9BACT</name>
<evidence type="ECO:0000313" key="1">
    <source>
        <dbReference type="EMBL" id="MBK9717873.1"/>
    </source>
</evidence>
<protein>
    <submittedName>
        <fullName evidence="1">T9SS type A sorting domain-containing protein</fullName>
    </submittedName>
</protein>
<reference evidence="1 2" key="1">
    <citation type="submission" date="2020-10" db="EMBL/GenBank/DDBJ databases">
        <title>Connecting structure to function with the recovery of over 1000 high-quality activated sludge metagenome-assembled genomes encoding full-length rRNA genes using long-read sequencing.</title>
        <authorList>
            <person name="Singleton C.M."/>
            <person name="Petriglieri F."/>
            <person name="Kristensen J.M."/>
            <person name="Kirkegaard R.H."/>
            <person name="Michaelsen T.Y."/>
            <person name="Andersen M.H."/>
            <person name="Karst S.M."/>
            <person name="Dueholm M.S."/>
            <person name="Nielsen P.H."/>
            <person name="Albertsen M."/>
        </authorList>
    </citation>
    <scope>NUCLEOTIDE SEQUENCE [LARGE SCALE GENOMIC DNA]</scope>
    <source>
        <strain evidence="1">Ribe_18-Q3-R11-54_BAT3C.373</strain>
    </source>
</reference>
<dbReference type="EMBL" id="JADKFW010000005">
    <property type="protein sequence ID" value="MBK9717873.1"/>
    <property type="molecule type" value="Genomic_DNA"/>
</dbReference>
<dbReference type="AlphaFoldDB" id="A0A9D7S8U1"/>